<protein>
    <submittedName>
        <fullName evidence="5">Response regulator</fullName>
    </submittedName>
</protein>
<dbReference type="PANTHER" id="PTHR44591">
    <property type="entry name" value="STRESS RESPONSE REGULATOR PROTEIN 1"/>
    <property type="match status" value="1"/>
</dbReference>
<evidence type="ECO:0000313" key="5">
    <source>
        <dbReference type="EMBL" id="HED10575.1"/>
    </source>
</evidence>
<proteinExistence type="predicted"/>
<dbReference type="InterPro" id="IPR001789">
    <property type="entry name" value="Sig_transdc_resp-reg_receiver"/>
</dbReference>
<feature type="compositionally biased region" description="Acidic residues" evidence="3">
    <location>
        <begin position="124"/>
        <end position="135"/>
    </location>
</feature>
<dbReference type="InterPro" id="IPR011006">
    <property type="entry name" value="CheY-like_superfamily"/>
</dbReference>
<evidence type="ECO:0000259" key="4">
    <source>
        <dbReference type="PROSITE" id="PS50110"/>
    </source>
</evidence>
<evidence type="ECO:0000256" key="2">
    <source>
        <dbReference type="PROSITE-ProRule" id="PRU00169"/>
    </source>
</evidence>
<dbReference type="Pfam" id="PF00072">
    <property type="entry name" value="Response_reg"/>
    <property type="match status" value="1"/>
</dbReference>
<sequence>MDNLYSRSENIDELIRSVKLPYVAWKVLFLVTQNTRVSQIADILQSEAAEVEGALSLLEDTGLVSSVTDQTTVDQEEFVPEAEKIADEPQAEPEPEAETEEAALFEEVAESEAHAVPEAREVAEETLDVPDDDSDGFDLLTEISEEETTITGEEEISIDIPMEEEDKDISEDLDFEVDIEAAIDEPEAPPVPVPAPSPEPPASTEGHKTILVIDDSLVIRKMVEIALEDEDYIIETAVSGKEGLDKLDSVNPALVILDMMLPDINGIEILKTIKASKGLPVIMLSGKDSPQMVENAKKEGAEEFLPKPFKDDDLVEKVKLLAK</sequence>
<feature type="domain" description="Response regulatory" evidence="4">
    <location>
        <begin position="209"/>
        <end position="322"/>
    </location>
</feature>
<dbReference type="SUPFAM" id="SSF52172">
    <property type="entry name" value="CheY-like"/>
    <property type="match status" value="1"/>
</dbReference>
<dbReference type="EMBL" id="DRLD01000215">
    <property type="protein sequence ID" value="HED10575.1"/>
    <property type="molecule type" value="Genomic_DNA"/>
</dbReference>
<evidence type="ECO:0000256" key="1">
    <source>
        <dbReference type="ARBA" id="ARBA00022553"/>
    </source>
</evidence>
<dbReference type="InterPro" id="IPR050595">
    <property type="entry name" value="Bact_response_regulator"/>
</dbReference>
<dbReference type="PROSITE" id="PS50110">
    <property type="entry name" value="RESPONSE_REGULATORY"/>
    <property type="match status" value="1"/>
</dbReference>
<organism evidence="5">
    <name type="scientific">Caldithrix abyssi</name>
    <dbReference type="NCBI Taxonomy" id="187145"/>
    <lineage>
        <taxon>Bacteria</taxon>
        <taxon>Pseudomonadati</taxon>
        <taxon>Calditrichota</taxon>
        <taxon>Calditrichia</taxon>
        <taxon>Calditrichales</taxon>
        <taxon>Calditrichaceae</taxon>
        <taxon>Caldithrix</taxon>
    </lineage>
</organism>
<feature type="region of interest" description="Disordered" evidence="3">
    <location>
        <begin position="113"/>
        <end position="135"/>
    </location>
</feature>
<keyword evidence="1 2" id="KW-0597">Phosphoprotein</keyword>
<feature type="modified residue" description="4-aspartylphosphate" evidence="2">
    <location>
        <position position="258"/>
    </location>
</feature>
<reference evidence="5" key="1">
    <citation type="journal article" date="2020" name="mSystems">
        <title>Genome- and Community-Level Interaction Insights into Carbon Utilization and Element Cycling Functions of Hydrothermarchaeota in Hydrothermal Sediment.</title>
        <authorList>
            <person name="Zhou Z."/>
            <person name="Liu Y."/>
            <person name="Xu W."/>
            <person name="Pan J."/>
            <person name="Luo Z.H."/>
            <person name="Li M."/>
        </authorList>
    </citation>
    <scope>NUCLEOTIDE SEQUENCE [LARGE SCALE GENOMIC DNA]</scope>
    <source>
        <strain evidence="5">HyVt-456</strain>
    </source>
</reference>
<accession>A0A7V1PUK7</accession>
<gene>
    <name evidence="5" type="ORF">ENJ10_07785</name>
</gene>
<feature type="compositionally biased region" description="Basic and acidic residues" evidence="3">
    <location>
        <begin position="113"/>
        <end position="123"/>
    </location>
</feature>
<dbReference type="AlphaFoldDB" id="A0A7V1PUK7"/>
<dbReference type="SMART" id="SM00448">
    <property type="entry name" value="REC"/>
    <property type="match status" value="1"/>
</dbReference>
<dbReference type="Gene3D" id="3.40.50.2300">
    <property type="match status" value="1"/>
</dbReference>
<dbReference type="Proteomes" id="UP000886005">
    <property type="component" value="Unassembled WGS sequence"/>
</dbReference>
<dbReference type="CDD" id="cd00156">
    <property type="entry name" value="REC"/>
    <property type="match status" value="1"/>
</dbReference>
<feature type="compositionally biased region" description="Pro residues" evidence="3">
    <location>
        <begin position="188"/>
        <end position="201"/>
    </location>
</feature>
<evidence type="ECO:0000256" key="3">
    <source>
        <dbReference type="SAM" id="MobiDB-lite"/>
    </source>
</evidence>
<dbReference type="PANTHER" id="PTHR44591:SF3">
    <property type="entry name" value="RESPONSE REGULATORY DOMAIN-CONTAINING PROTEIN"/>
    <property type="match status" value="1"/>
</dbReference>
<feature type="region of interest" description="Disordered" evidence="3">
    <location>
        <begin position="184"/>
        <end position="205"/>
    </location>
</feature>
<name>A0A7V1PUK7_CALAY</name>
<dbReference type="GO" id="GO:0000160">
    <property type="term" value="P:phosphorelay signal transduction system"/>
    <property type="evidence" value="ECO:0007669"/>
    <property type="project" value="InterPro"/>
</dbReference>
<comment type="caution">
    <text evidence="5">The sequence shown here is derived from an EMBL/GenBank/DDBJ whole genome shotgun (WGS) entry which is preliminary data.</text>
</comment>